<dbReference type="PANTHER" id="PTHR31209">
    <property type="entry name" value="COFACTOR-INDEPENDENT PHOSPHOGLYCERATE MUTASE"/>
    <property type="match status" value="1"/>
</dbReference>
<dbReference type="InterPro" id="IPR042253">
    <property type="entry name" value="Pglycerate_mutase_ApgM_sf"/>
</dbReference>
<name>A0A382GIJ5_9ZZZZ</name>
<dbReference type="InterPro" id="IPR004456">
    <property type="entry name" value="Pglycerate_mutase_ApgM"/>
</dbReference>
<accession>A0A382GIJ5</accession>
<dbReference type="Gene3D" id="3.30.70.2130">
    <property type="entry name" value="Metalloenzyme domain"/>
    <property type="match status" value="1"/>
</dbReference>
<dbReference type="InterPro" id="IPR017850">
    <property type="entry name" value="Alkaline_phosphatase_core_sf"/>
</dbReference>
<evidence type="ECO:0000313" key="1">
    <source>
        <dbReference type="EMBL" id="SVB74463.1"/>
    </source>
</evidence>
<protein>
    <submittedName>
        <fullName evidence="1">Uncharacterized protein</fullName>
    </submittedName>
</protein>
<dbReference type="GO" id="GO:0006096">
    <property type="term" value="P:glycolytic process"/>
    <property type="evidence" value="ECO:0007669"/>
    <property type="project" value="UniProtKB-KW"/>
</dbReference>
<dbReference type="SUPFAM" id="SSF53649">
    <property type="entry name" value="Alkaline phosphatase-like"/>
    <property type="match status" value="1"/>
</dbReference>
<dbReference type="AlphaFoldDB" id="A0A382GIJ5"/>
<proteinExistence type="predicted"/>
<dbReference type="Pfam" id="PF10143">
    <property type="entry name" value="PhosphMutase"/>
    <property type="match status" value="1"/>
</dbReference>
<feature type="non-terminal residue" evidence="1">
    <location>
        <position position="177"/>
    </location>
</feature>
<sequence>MIDFPYLSDVVRSTPSRIVMVVVDGLGGMPHPDFGKSELEIADIPTLDALASTSSVGATIPVLPGITPGSGPGHMALFGYNPVKYLLGRGVLEGMGIGADISQGDVAARGNFCVLDVKGNIADRRAGRLDTETCITLCSKLNEIQLDGVEFYVYPVMDYRFVLVLKGKNISPNISET</sequence>
<dbReference type="GO" id="GO:0004619">
    <property type="term" value="F:phosphoglycerate mutase activity"/>
    <property type="evidence" value="ECO:0007669"/>
    <property type="project" value="UniProtKB-EC"/>
</dbReference>
<organism evidence="1">
    <name type="scientific">marine metagenome</name>
    <dbReference type="NCBI Taxonomy" id="408172"/>
    <lineage>
        <taxon>unclassified sequences</taxon>
        <taxon>metagenomes</taxon>
        <taxon>ecological metagenomes</taxon>
    </lineage>
</organism>
<reference evidence="1" key="1">
    <citation type="submission" date="2018-05" db="EMBL/GenBank/DDBJ databases">
        <authorList>
            <person name="Lanie J.A."/>
            <person name="Ng W.-L."/>
            <person name="Kazmierczak K.M."/>
            <person name="Andrzejewski T.M."/>
            <person name="Davidsen T.M."/>
            <person name="Wayne K.J."/>
            <person name="Tettelin H."/>
            <person name="Glass J.I."/>
            <person name="Rusch D."/>
            <person name="Podicherti R."/>
            <person name="Tsui H.-C.T."/>
            <person name="Winkler M.E."/>
        </authorList>
    </citation>
    <scope>NUCLEOTIDE SEQUENCE</scope>
</reference>
<dbReference type="PANTHER" id="PTHR31209:SF0">
    <property type="entry name" value="METALLOENZYME DOMAIN-CONTAINING PROTEIN"/>
    <property type="match status" value="1"/>
</dbReference>
<gene>
    <name evidence="1" type="ORF">METZ01_LOCUS227317</name>
</gene>
<dbReference type="EMBL" id="UINC01055505">
    <property type="protein sequence ID" value="SVB74463.1"/>
    <property type="molecule type" value="Genomic_DNA"/>
</dbReference>
<dbReference type="GO" id="GO:0046872">
    <property type="term" value="F:metal ion binding"/>
    <property type="evidence" value="ECO:0007669"/>
    <property type="project" value="InterPro"/>
</dbReference>